<proteinExistence type="predicted"/>
<dbReference type="Proteomes" id="UP001592531">
    <property type="component" value="Unassembled WGS sequence"/>
</dbReference>
<sequence length="123" mass="12452">MLITLDPDSTVPPFEQVRAQIAELARTGAAPVGTKLPTVRGLAEELGLAANTVAKAYRELEAAGVVRTRGRLGTVVASSGDASRAAAAQAAATYAARVHGLGIPAAEARAVAEAALRSAYGED</sequence>
<dbReference type="PANTHER" id="PTHR38445">
    <property type="entry name" value="HTH-TYPE TRANSCRIPTIONAL REPRESSOR YTRA"/>
    <property type="match status" value="1"/>
</dbReference>
<evidence type="ECO:0000256" key="2">
    <source>
        <dbReference type="ARBA" id="ARBA00023125"/>
    </source>
</evidence>
<keyword evidence="1" id="KW-0805">Transcription regulation</keyword>
<evidence type="ECO:0000313" key="6">
    <source>
        <dbReference type="Proteomes" id="UP001592531"/>
    </source>
</evidence>
<accession>A0ABV6VN48</accession>
<evidence type="ECO:0000256" key="1">
    <source>
        <dbReference type="ARBA" id="ARBA00023015"/>
    </source>
</evidence>
<evidence type="ECO:0000313" key="5">
    <source>
        <dbReference type="EMBL" id="MFC1415157.1"/>
    </source>
</evidence>
<comment type="caution">
    <text evidence="5">The sequence shown here is derived from an EMBL/GenBank/DDBJ whole genome shotgun (WGS) entry which is preliminary data.</text>
</comment>
<reference evidence="5 6" key="1">
    <citation type="submission" date="2024-09" db="EMBL/GenBank/DDBJ databases">
        <authorList>
            <person name="Lee S.D."/>
        </authorList>
    </citation>
    <scope>NUCLEOTIDE SEQUENCE [LARGE SCALE GENOMIC DNA]</scope>
    <source>
        <strain evidence="5 6">N8-3</strain>
    </source>
</reference>
<keyword evidence="6" id="KW-1185">Reference proteome</keyword>
<evidence type="ECO:0000259" key="4">
    <source>
        <dbReference type="PROSITE" id="PS50949"/>
    </source>
</evidence>
<dbReference type="InterPro" id="IPR036390">
    <property type="entry name" value="WH_DNA-bd_sf"/>
</dbReference>
<feature type="domain" description="HTH gntR-type" evidence="4">
    <location>
        <begin position="11"/>
        <end position="79"/>
    </location>
</feature>
<evidence type="ECO:0000256" key="3">
    <source>
        <dbReference type="ARBA" id="ARBA00023163"/>
    </source>
</evidence>
<dbReference type="SUPFAM" id="SSF46785">
    <property type="entry name" value="Winged helix' DNA-binding domain"/>
    <property type="match status" value="1"/>
</dbReference>
<dbReference type="Gene3D" id="1.10.10.10">
    <property type="entry name" value="Winged helix-like DNA-binding domain superfamily/Winged helix DNA-binding domain"/>
    <property type="match status" value="1"/>
</dbReference>
<dbReference type="EMBL" id="JBHFAB010000001">
    <property type="protein sequence ID" value="MFC1415157.1"/>
    <property type="molecule type" value="Genomic_DNA"/>
</dbReference>
<keyword evidence="3" id="KW-0804">Transcription</keyword>
<organism evidence="5 6">
    <name type="scientific">Streptacidiphilus cavernicola</name>
    <dbReference type="NCBI Taxonomy" id="3342716"/>
    <lineage>
        <taxon>Bacteria</taxon>
        <taxon>Bacillati</taxon>
        <taxon>Actinomycetota</taxon>
        <taxon>Actinomycetes</taxon>
        <taxon>Kitasatosporales</taxon>
        <taxon>Streptomycetaceae</taxon>
        <taxon>Streptacidiphilus</taxon>
    </lineage>
</organism>
<dbReference type="SMART" id="SM00345">
    <property type="entry name" value="HTH_GNTR"/>
    <property type="match status" value="1"/>
</dbReference>
<dbReference type="Pfam" id="PF00392">
    <property type="entry name" value="GntR"/>
    <property type="match status" value="1"/>
</dbReference>
<dbReference type="CDD" id="cd07377">
    <property type="entry name" value="WHTH_GntR"/>
    <property type="match status" value="1"/>
</dbReference>
<gene>
    <name evidence="5" type="ORF">ACEZDE_00630</name>
</gene>
<dbReference type="RefSeq" id="WP_380530375.1">
    <property type="nucleotide sequence ID" value="NZ_JBHFAB010000001.1"/>
</dbReference>
<dbReference type="InterPro" id="IPR000524">
    <property type="entry name" value="Tscrpt_reg_HTH_GntR"/>
</dbReference>
<dbReference type="PANTHER" id="PTHR38445:SF9">
    <property type="entry name" value="HTH-TYPE TRANSCRIPTIONAL REPRESSOR YTRA"/>
    <property type="match status" value="1"/>
</dbReference>
<protein>
    <submittedName>
        <fullName evidence="5">GntR family transcriptional regulator</fullName>
    </submittedName>
</protein>
<keyword evidence="2" id="KW-0238">DNA-binding</keyword>
<dbReference type="PROSITE" id="PS50949">
    <property type="entry name" value="HTH_GNTR"/>
    <property type="match status" value="1"/>
</dbReference>
<name>A0ABV6VN48_9ACTN</name>
<dbReference type="InterPro" id="IPR036388">
    <property type="entry name" value="WH-like_DNA-bd_sf"/>
</dbReference>